<feature type="transmembrane region" description="Helical" evidence="1">
    <location>
        <begin position="68"/>
        <end position="89"/>
    </location>
</feature>
<dbReference type="Proteomes" id="UP000821866">
    <property type="component" value="Chromosome 10"/>
</dbReference>
<keyword evidence="1" id="KW-0472">Membrane</keyword>
<dbReference type="AlphaFoldDB" id="A0A9J6EVU3"/>
<reference evidence="2" key="1">
    <citation type="journal article" date="2020" name="Cell">
        <title>Large-Scale Comparative Analyses of Tick Genomes Elucidate Their Genetic Diversity and Vector Capacities.</title>
        <authorList>
            <consortium name="Tick Genome and Microbiome Consortium (TIGMIC)"/>
            <person name="Jia N."/>
            <person name="Wang J."/>
            <person name="Shi W."/>
            <person name="Du L."/>
            <person name="Sun Y."/>
            <person name="Zhan W."/>
            <person name="Jiang J.F."/>
            <person name="Wang Q."/>
            <person name="Zhang B."/>
            <person name="Ji P."/>
            <person name="Bell-Sakyi L."/>
            <person name="Cui X.M."/>
            <person name="Yuan T.T."/>
            <person name="Jiang B.G."/>
            <person name="Yang W.F."/>
            <person name="Lam T.T."/>
            <person name="Chang Q.C."/>
            <person name="Ding S.J."/>
            <person name="Wang X.J."/>
            <person name="Zhu J.G."/>
            <person name="Ruan X.D."/>
            <person name="Zhao L."/>
            <person name="Wei J.T."/>
            <person name="Ye R.Z."/>
            <person name="Que T.C."/>
            <person name="Du C.H."/>
            <person name="Zhou Y.H."/>
            <person name="Cheng J.X."/>
            <person name="Dai P.F."/>
            <person name="Guo W.B."/>
            <person name="Han X.H."/>
            <person name="Huang E.J."/>
            <person name="Li L.F."/>
            <person name="Wei W."/>
            <person name="Gao Y.C."/>
            <person name="Liu J.Z."/>
            <person name="Shao H.Z."/>
            <person name="Wang X."/>
            <person name="Wang C.C."/>
            <person name="Yang T.C."/>
            <person name="Huo Q.B."/>
            <person name="Li W."/>
            <person name="Chen H.Y."/>
            <person name="Chen S.E."/>
            <person name="Zhou L.G."/>
            <person name="Ni X.B."/>
            <person name="Tian J.H."/>
            <person name="Sheng Y."/>
            <person name="Liu T."/>
            <person name="Pan Y.S."/>
            <person name="Xia L.Y."/>
            <person name="Li J."/>
            <person name="Zhao F."/>
            <person name="Cao W.C."/>
        </authorList>
    </citation>
    <scope>NUCLEOTIDE SEQUENCE</scope>
    <source>
        <strain evidence="2">Rmic-2018</strain>
    </source>
</reference>
<accession>A0A9J6EVU3</accession>
<gene>
    <name evidence="2" type="ORF">HPB51_026137</name>
</gene>
<keyword evidence="3" id="KW-1185">Reference proteome</keyword>
<name>A0A9J6EVU3_RHIMP</name>
<sequence length="147" mass="16386">MTRHSTSGRRRGRLPQLLAHLPFYAGPSRASQRPWARWAWLGAATMESELETRVSIAVVFVNRHDLCVIVAVLDVAILGCACVLGYSFINFAMLRRNAEEVRSYIASWTNSRDPFGGGNPSTDHLRRSDANKDAIKAPSWCSARLEV</sequence>
<comment type="caution">
    <text evidence="2">The sequence shown here is derived from an EMBL/GenBank/DDBJ whole genome shotgun (WGS) entry which is preliminary data.</text>
</comment>
<evidence type="ECO:0000256" key="1">
    <source>
        <dbReference type="SAM" id="Phobius"/>
    </source>
</evidence>
<protein>
    <submittedName>
        <fullName evidence="2">Uncharacterized protein</fullName>
    </submittedName>
</protein>
<organism evidence="2 3">
    <name type="scientific">Rhipicephalus microplus</name>
    <name type="common">Cattle tick</name>
    <name type="synonym">Boophilus microplus</name>
    <dbReference type="NCBI Taxonomy" id="6941"/>
    <lineage>
        <taxon>Eukaryota</taxon>
        <taxon>Metazoa</taxon>
        <taxon>Ecdysozoa</taxon>
        <taxon>Arthropoda</taxon>
        <taxon>Chelicerata</taxon>
        <taxon>Arachnida</taxon>
        <taxon>Acari</taxon>
        <taxon>Parasitiformes</taxon>
        <taxon>Ixodida</taxon>
        <taxon>Ixodoidea</taxon>
        <taxon>Ixodidae</taxon>
        <taxon>Rhipicephalinae</taxon>
        <taxon>Rhipicephalus</taxon>
        <taxon>Boophilus</taxon>
    </lineage>
</organism>
<keyword evidence="1" id="KW-1133">Transmembrane helix</keyword>
<dbReference type="EMBL" id="JABSTU010000002">
    <property type="protein sequence ID" value="KAH8038240.1"/>
    <property type="molecule type" value="Genomic_DNA"/>
</dbReference>
<proteinExistence type="predicted"/>
<evidence type="ECO:0000313" key="2">
    <source>
        <dbReference type="EMBL" id="KAH8038240.1"/>
    </source>
</evidence>
<reference evidence="2" key="2">
    <citation type="submission" date="2021-09" db="EMBL/GenBank/DDBJ databases">
        <authorList>
            <person name="Jia N."/>
            <person name="Wang J."/>
            <person name="Shi W."/>
            <person name="Du L."/>
            <person name="Sun Y."/>
            <person name="Zhan W."/>
            <person name="Jiang J."/>
            <person name="Wang Q."/>
            <person name="Zhang B."/>
            <person name="Ji P."/>
            <person name="Sakyi L.B."/>
            <person name="Cui X."/>
            <person name="Yuan T."/>
            <person name="Jiang B."/>
            <person name="Yang W."/>
            <person name="Lam T.T.-Y."/>
            <person name="Chang Q."/>
            <person name="Ding S."/>
            <person name="Wang X."/>
            <person name="Zhu J."/>
            <person name="Ruan X."/>
            <person name="Zhao L."/>
            <person name="Wei J."/>
            <person name="Que T."/>
            <person name="Du C."/>
            <person name="Cheng J."/>
            <person name="Dai P."/>
            <person name="Han X."/>
            <person name="Huang E."/>
            <person name="Gao Y."/>
            <person name="Liu J."/>
            <person name="Shao H."/>
            <person name="Ye R."/>
            <person name="Li L."/>
            <person name="Wei W."/>
            <person name="Wang X."/>
            <person name="Wang C."/>
            <person name="Huo Q."/>
            <person name="Li W."/>
            <person name="Guo W."/>
            <person name="Chen H."/>
            <person name="Chen S."/>
            <person name="Zhou L."/>
            <person name="Zhou L."/>
            <person name="Ni X."/>
            <person name="Tian J."/>
            <person name="Zhou Y."/>
            <person name="Sheng Y."/>
            <person name="Liu T."/>
            <person name="Pan Y."/>
            <person name="Xia L."/>
            <person name="Li J."/>
            <person name="Zhao F."/>
            <person name="Cao W."/>
        </authorList>
    </citation>
    <scope>NUCLEOTIDE SEQUENCE</scope>
    <source>
        <strain evidence="2">Rmic-2018</strain>
        <tissue evidence="2">Larvae</tissue>
    </source>
</reference>
<keyword evidence="1" id="KW-0812">Transmembrane</keyword>
<evidence type="ECO:0000313" key="3">
    <source>
        <dbReference type="Proteomes" id="UP000821866"/>
    </source>
</evidence>